<protein>
    <recommendedName>
        <fullName evidence="4">G-protein coupled receptors family 1 profile domain-containing protein</fullName>
    </recommendedName>
</protein>
<evidence type="ECO:0000313" key="3">
    <source>
        <dbReference type="Proteomes" id="UP000244855"/>
    </source>
</evidence>
<keyword evidence="1" id="KW-0812">Transmembrane</keyword>
<dbReference type="PANTHER" id="PTHR38848">
    <property type="entry name" value="G-PROTEIN COUPLED RECEPTORS FAMILY 3 PROFILE DOMAIN-CONTAINING PROTEIN"/>
    <property type="match status" value="1"/>
</dbReference>
<feature type="transmembrane region" description="Helical" evidence="1">
    <location>
        <begin position="83"/>
        <end position="102"/>
    </location>
</feature>
<feature type="transmembrane region" description="Helical" evidence="1">
    <location>
        <begin position="276"/>
        <end position="300"/>
    </location>
</feature>
<dbReference type="PANTHER" id="PTHR38848:SF3">
    <property type="entry name" value="G-PROTEIN COUPLED RECEPTORS FAMILY 3 PROFILE DOMAIN-CONTAINING PROTEIN"/>
    <property type="match status" value="1"/>
</dbReference>
<name>A0A2V1D143_9PLEO</name>
<evidence type="ECO:0000256" key="1">
    <source>
        <dbReference type="SAM" id="Phobius"/>
    </source>
</evidence>
<keyword evidence="3" id="KW-1185">Reference proteome</keyword>
<keyword evidence="1" id="KW-0472">Membrane</keyword>
<keyword evidence="1" id="KW-1133">Transmembrane helix</keyword>
<proteinExistence type="predicted"/>
<organism evidence="2 3">
    <name type="scientific">Periconia macrospinosa</name>
    <dbReference type="NCBI Taxonomy" id="97972"/>
    <lineage>
        <taxon>Eukaryota</taxon>
        <taxon>Fungi</taxon>
        <taxon>Dikarya</taxon>
        <taxon>Ascomycota</taxon>
        <taxon>Pezizomycotina</taxon>
        <taxon>Dothideomycetes</taxon>
        <taxon>Pleosporomycetidae</taxon>
        <taxon>Pleosporales</taxon>
        <taxon>Massarineae</taxon>
        <taxon>Periconiaceae</taxon>
        <taxon>Periconia</taxon>
    </lineage>
</organism>
<feature type="transmembrane region" description="Helical" evidence="1">
    <location>
        <begin position="44"/>
        <end position="62"/>
    </location>
</feature>
<feature type="transmembrane region" description="Helical" evidence="1">
    <location>
        <begin position="155"/>
        <end position="176"/>
    </location>
</feature>
<evidence type="ECO:0008006" key="4">
    <source>
        <dbReference type="Google" id="ProtNLM"/>
    </source>
</evidence>
<evidence type="ECO:0000313" key="2">
    <source>
        <dbReference type="EMBL" id="PVH91767.1"/>
    </source>
</evidence>
<feature type="transmembrane region" description="Helical" evidence="1">
    <location>
        <begin position="114"/>
        <end position="135"/>
    </location>
</feature>
<dbReference type="OrthoDB" id="3210850at2759"/>
<gene>
    <name evidence="2" type="ORF">DM02DRAFT_702928</name>
</gene>
<accession>A0A2V1D143</accession>
<dbReference type="EMBL" id="KZ805783">
    <property type="protein sequence ID" value="PVH91767.1"/>
    <property type="molecule type" value="Genomic_DNA"/>
</dbReference>
<dbReference type="Proteomes" id="UP000244855">
    <property type="component" value="Unassembled WGS sequence"/>
</dbReference>
<reference evidence="2 3" key="1">
    <citation type="journal article" date="2018" name="Sci. Rep.">
        <title>Comparative genomics provides insights into the lifestyle and reveals functional heterogeneity of dark septate endophytic fungi.</title>
        <authorList>
            <person name="Knapp D.G."/>
            <person name="Nemeth J.B."/>
            <person name="Barry K."/>
            <person name="Hainaut M."/>
            <person name="Henrissat B."/>
            <person name="Johnson J."/>
            <person name="Kuo A."/>
            <person name="Lim J.H.P."/>
            <person name="Lipzen A."/>
            <person name="Nolan M."/>
            <person name="Ohm R.A."/>
            <person name="Tamas L."/>
            <person name="Grigoriev I.V."/>
            <person name="Spatafora J.W."/>
            <person name="Nagy L.G."/>
            <person name="Kovacs G.M."/>
        </authorList>
    </citation>
    <scope>NUCLEOTIDE SEQUENCE [LARGE SCALE GENOMIC DNA]</scope>
    <source>
        <strain evidence="2 3">DSE2036</strain>
    </source>
</reference>
<sequence>MYFSRNKDHMGSLRTTIVARNDSRIALNPETGELFVKGEEPDNGTIFAVVSMFCAITLSYLLGSRARALRNNAIHRGRFTSILIIWLFVFGLGFVICTAVVASGQGLRTERLCYSAIIICILFYTGNKLAIYIFLLERARIVRAPFVPRRKDGVWIVSIVLICVGFGSITMLAYLTPVVELSRLDGRCRMGVPAKVSLPLMCFDVVINFLLTGIFLWLMKPVLASRQILSLRSLLGDTIGGGSKRWFGELGGLGRGNDLQYSIVQKNVMNKHIKTLLLKSLVGSMLIMLPTVGNMIQFYVIRGREPGYICLMLCTLDVTWGCVVVNWLTIGSAEAEKDLTTLMTQTAPPCPRTEPHPIIPVPSPRSSVGEMYQPAQLQDAGRLLTADKGVTPVKRYTPY</sequence>
<dbReference type="AlphaFoldDB" id="A0A2V1D143"/>
<feature type="transmembrane region" description="Helical" evidence="1">
    <location>
        <begin position="306"/>
        <end position="328"/>
    </location>
</feature>
<feature type="transmembrane region" description="Helical" evidence="1">
    <location>
        <begin position="196"/>
        <end position="218"/>
    </location>
</feature>